<evidence type="ECO:0000313" key="2">
    <source>
        <dbReference type="Proteomes" id="UP001234354"/>
    </source>
</evidence>
<organism evidence="1 2">
    <name type="scientific">Pseudoxanthomonas winnipegensis</name>
    <dbReference type="NCBI Taxonomy" id="2480810"/>
    <lineage>
        <taxon>Bacteria</taxon>
        <taxon>Pseudomonadati</taxon>
        <taxon>Pseudomonadota</taxon>
        <taxon>Gammaproteobacteria</taxon>
        <taxon>Lysobacterales</taxon>
        <taxon>Lysobacteraceae</taxon>
        <taxon>Pseudoxanthomonas</taxon>
    </lineage>
</organism>
<sequence>MDRSCMLPMIDSHDSFTRLTRCHDALLKNFLEPRA</sequence>
<comment type="caution">
    <text evidence="1">The sequence shown here is derived from an EMBL/GenBank/DDBJ whole genome shotgun (WGS) entry which is preliminary data.</text>
</comment>
<gene>
    <name evidence="1" type="ORF">QE383_002649</name>
</gene>
<proteinExistence type="predicted"/>
<name>A0AAW8GEZ6_9GAMM</name>
<reference evidence="1" key="1">
    <citation type="submission" date="2023-07" db="EMBL/GenBank/DDBJ databases">
        <title>Functional and genomic diversity of the sorghum phyllosphere microbiome.</title>
        <authorList>
            <person name="Shade A."/>
        </authorList>
    </citation>
    <scope>NUCLEOTIDE SEQUENCE</scope>
    <source>
        <strain evidence="1">SORGH_AS_0908</strain>
    </source>
</reference>
<protein>
    <submittedName>
        <fullName evidence="1">Uncharacterized protein</fullName>
    </submittedName>
</protein>
<evidence type="ECO:0000313" key="1">
    <source>
        <dbReference type="EMBL" id="MDQ1120341.1"/>
    </source>
</evidence>
<dbReference type="EMBL" id="JAUTBB010000001">
    <property type="protein sequence ID" value="MDQ1120341.1"/>
    <property type="molecule type" value="Genomic_DNA"/>
</dbReference>
<accession>A0AAW8GEZ6</accession>
<dbReference type="Proteomes" id="UP001234354">
    <property type="component" value="Unassembled WGS sequence"/>
</dbReference>
<dbReference type="AlphaFoldDB" id="A0AAW8GEZ6"/>